<evidence type="ECO:0000259" key="2">
    <source>
        <dbReference type="PROSITE" id="PS50969"/>
    </source>
</evidence>
<dbReference type="SUPFAM" id="SSF56784">
    <property type="entry name" value="HAD-like"/>
    <property type="match status" value="1"/>
</dbReference>
<dbReference type="AlphaFoldDB" id="A0A7S1A748"/>
<name>A0A7S1A748_NOCSC</name>
<reference evidence="3" key="1">
    <citation type="submission" date="2021-01" db="EMBL/GenBank/DDBJ databases">
        <authorList>
            <person name="Corre E."/>
            <person name="Pelletier E."/>
            <person name="Niang G."/>
            <person name="Scheremetjew M."/>
            <person name="Finn R."/>
            <person name="Kale V."/>
            <person name="Holt S."/>
            <person name="Cochrane G."/>
            <person name="Meng A."/>
            <person name="Brown T."/>
            <person name="Cohen L."/>
        </authorList>
    </citation>
    <scope>NUCLEOTIDE SEQUENCE</scope>
</reference>
<keyword evidence="1" id="KW-0813">Transport</keyword>
<dbReference type="Pfam" id="PF03031">
    <property type="entry name" value="NIF"/>
    <property type="match status" value="1"/>
</dbReference>
<evidence type="ECO:0000313" key="3">
    <source>
        <dbReference type="EMBL" id="CAD8844819.1"/>
    </source>
</evidence>
<dbReference type="GO" id="GO:0015031">
    <property type="term" value="P:protein transport"/>
    <property type="evidence" value="ECO:0007669"/>
    <property type="project" value="UniProtKB-KW"/>
</dbReference>
<keyword evidence="1" id="KW-0809">Transit peptide</keyword>
<dbReference type="EMBL" id="HBFQ01027093">
    <property type="protein sequence ID" value="CAD8844819.1"/>
    <property type="molecule type" value="Transcribed_RNA"/>
</dbReference>
<protein>
    <recommendedName>
        <fullName evidence="1">Mitochondrial import inner membrane translocase subunit TIM50</fullName>
    </recommendedName>
</protein>
<proteinExistence type="inferred from homology"/>
<dbReference type="PROSITE" id="PS50969">
    <property type="entry name" value="FCP1"/>
    <property type="match status" value="1"/>
</dbReference>
<keyword evidence="1" id="KW-0653">Protein transport</keyword>
<comment type="subcellular location">
    <subcellularLocation>
        <location evidence="1">Mitochondrion inner membrane</location>
        <topology evidence="1">Single-pass membrane protein</topology>
    </subcellularLocation>
</comment>
<keyword evidence="1" id="KW-0496">Mitochondrion</keyword>
<accession>A0A7S1A748</accession>
<sequence length="250" mass="27882">MAAPLRGVTKWPFGARRSQASRPLVVALDMDECLIHSKSFSSSSDSFRQEEASRAAGTTSNGVSSFRLTFADSVSCTVLMRPGLDEFLKECCSRWTTYVITAGTQEYAEPLLDKLDPAGNIAGRFYRHDCRRVRTSYGEQFLKDLSTILTHHGRDEDDLSRIVLVDNNPVSFVCQPDNGIPVPDFVGKADDMLARVLKVLARVDAEDDVRPVLKGMFGVDKVTSELRRQLCIPDDFRQGFASERLRPSKL</sequence>
<organism evidence="3">
    <name type="scientific">Noctiluca scintillans</name>
    <name type="common">Sea sparkle</name>
    <name type="synonym">Red tide dinoflagellate</name>
    <dbReference type="NCBI Taxonomy" id="2966"/>
    <lineage>
        <taxon>Eukaryota</taxon>
        <taxon>Sar</taxon>
        <taxon>Alveolata</taxon>
        <taxon>Dinophyceae</taxon>
        <taxon>Noctilucales</taxon>
        <taxon>Noctilucaceae</taxon>
        <taxon>Noctiluca</taxon>
    </lineage>
</organism>
<dbReference type="GO" id="GO:0005744">
    <property type="term" value="C:TIM23 mitochondrial import inner membrane translocase complex"/>
    <property type="evidence" value="ECO:0007669"/>
    <property type="project" value="UniProtKB-UniRule"/>
</dbReference>
<dbReference type="PANTHER" id="PTHR12210">
    <property type="entry name" value="DULLARD PROTEIN PHOSPHATASE"/>
    <property type="match status" value="1"/>
</dbReference>
<evidence type="ECO:0000256" key="1">
    <source>
        <dbReference type="RuleBase" id="RU365079"/>
    </source>
</evidence>
<dbReference type="InterPro" id="IPR050365">
    <property type="entry name" value="TIM50"/>
</dbReference>
<comment type="similarity">
    <text evidence="1">Belongs to the TIM50 family.</text>
</comment>
<keyword evidence="1" id="KW-0811">Translocation</keyword>
<dbReference type="InterPro" id="IPR023214">
    <property type="entry name" value="HAD_sf"/>
</dbReference>
<dbReference type="CDD" id="cd07521">
    <property type="entry name" value="HAD_FCP1-like"/>
    <property type="match status" value="1"/>
</dbReference>
<feature type="domain" description="FCP1 homology" evidence="2">
    <location>
        <begin position="19"/>
        <end position="203"/>
    </location>
</feature>
<gene>
    <name evidence="3" type="ORF">NSCI0253_LOCUS19169</name>
</gene>
<dbReference type="Gene3D" id="3.40.50.1000">
    <property type="entry name" value="HAD superfamily/HAD-like"/>
    <property type="match status" value="1"/>
</dbReference>
<dbReference type="InterPro" id="IPR004274">
    <property type="entry name" value="FCP1_dom"/>
</dbReference>
<dbReference type="SMART" id="SM00577">
    <property type="entry name" value="CPDc"/>
    <property type="match status" value="1"/>
</dbReference>
<dbReference type="InterPro" id="IPR036412">
    <property type="entry name" value="HAD-like_sf"/>
</dbReference>
<comment type="function">
    <text evidence="1">Essential component of the TIM23 complex, a complex that mediates the translocation of transit peptide-containing proteins across the mitochondrial inner membrane.</text>
</comment>
<comment type="subunit">
    <text evidence="1">Component of the TIM23 complex.</text>
</comment>